<evidence type="ECO:0000313" key="2">
    <source>
        <dbReference type="EMBL" id="OAO12264.1"/>
    </source>
</evidence>
<sequence length="211" mass="24542">MITLDVYFDFACPWCYVGFLRFLSALKTYEKEIHLRYHTYMIDTGTDMHGELLEDYCDRRWGSSAWISELKKSGEKDCALFANWRYWPNTFNAHRLLLYAEQQQFPHMLQLINSLFLALYEKGENISAIPTLVRLAQDVGLSGCDEMLHSTAFTAEVVEEDDFAKHDLEIDGVPYFIVNDRFYLEGANPSSAFTNVFNVVERLEEEEKKTA</sequence>
<name>A0A196S8E9_BLAHN</name>
<dbReference type="SUPFAM" id="SSF52833">
    <property type="entry name" value="Thioredoxin-like"/>
    <property type="match status" value="1"/>
</dbReference>
<feature type="domain" description="DSBA-like thioredoxin" evidence="1">
    <location>
        <begin position="3"/>
        <end position="190"/>
    </location>
</feature>
<organism evidence="2 3">
    <name type="scientific">Blastocystis sp. subtype 1 (strain ATCC 50177 / NandII)</name>
    <dbReference type="NCBI Taxonomy" id="478820"/>
    <lineage>
        <taxon>Eukaryota</taxon>
        <taxon>Sar</taxon>
        <taxon>Stramenopiles</taxon>
        <taxon>Bigyra</taxon>
        <taxon>Opalozoa</taxon>
        <taxon>Opalinata</taxon>
        <taxon>Blastocystidae</taxon>
        <taxon>Blastocystis</taxon>
    </lineage>
</organism>
<dbReference type="PANTHER" id="PTHR13887">
    <property type="entry name" value="GLUTATHIONE S-TRANSFERASE KAPPA"/>
    <property type="match status" value="1"/>
</dbReference>
<dbReference type="InterPro" id="IPR001853">
    <property type="entry name" value="DSBA-like_thioredoxin_dom"/>
</dbReference>
<dbReference type="EMBL" id="LXWW01000556">
    <property type="protein sequence ID" value="OAO12264.1"/>
    <property type="molecule type" value="Genomic_DNA"/>
</dbReference>
<evidence type="ECO:0000259" key="1">
    <source>
        <dbReference type="Pfam" id="PF01323"/>
    </source>
</evidence>
<dbReference type="OrthoDB" id="1930760at2759"/>
<reference evidence="2 3" key="1">
    <citation type="submission" date="2016-05" db="EMBL/GenBank/DDBJ databases">
        <title>Nuclear genome of Blastocystis sp. subtype 1 NandII.</title>
        <authorList>
            <person name="Gentekaki E."/>
            <person name="Curtis B."/>
            <person name="Stairs C."/>
            <person name="Eme L."/>
            <person name="Herman E."/>
            <person name="Klimes V."/>
            <person name="Arias M.C."/>
            <person name="Elias M."/>
            <person name="Hilliou F."/>
            <person name="Klute M."/>
            <person name="Malik S.-B."/>
            <person name="Pightling A."/>
            <person name="Rachubinski R."/>
            <person name="Salas D."/>
            <person name="Schlacht A."/>
            <person name="Suga H."/>
            <person name="Archibald J."/>
            <person name="Ball S.G."/>
            <person name="Clark G."/>
            <person name="Dacks J."/>
            <person name="Van Der Giezen M."/>
            <person name="Tsaousis A."/>
            <person name="Roger A."/>
        </authorList>
    </citation>
    <scope>NUCLEOTIDE SEQUENCE [LARGE SCALE GENOMIC DNA]</scope>
    <source>
        <strain evidence="3">ATCC 50177 / NandII</strain>
    </source>
</reference>
<gene>
    <name evidence="2" type="ORF">AV274_6067</name>
</gene>
<protein>
    <submittedName>
        <fullName evidence="2">Thioredoxin-like family protein</fullName>
    </submittedName>
</protein>
<evidence type="ECO:0000313" key="3">
    <source>
        <dbReference type="Proteomes" id="UP000078348"/>
    </source>
</evidence>
<accession>A0A196S8E9</accession>
<dbReference type="InterPro" id="IPR036249">
    <property type="entry name" value="Thioredoxin-like_sf"/>
</dbReference>
<proteinExistence type="predicted"/>
<comment type="caution">
    <text evidence="2">The sequence shown here is derived from an EMBL/GenBank/DDBJ whole genome shotgun (WGS) entry which is preliminary data.</text>
</comment>
<dbReference type="Pfam" id="PF01323">
    <property type="entry name" value="DSBA"/>
    <property type="match status" value="1"/>
</dbReference>
<dbReference type="GO" id="GO:0016491">
    <property type="term" value="F:oxidoreductase activity"/>
    <property type="evidence" value="ECO:0007669"/>
    <property type="project" value="InterPro"/>
</dbReference>
<dbReference type="Gene3D" id="3.40.30.10">
    <property type="entry name" value="Glutaredoxin"/>
    <property type="match status" value="1"/>
</dbReference>
<keyword evidence="3" id="KW-1185">Reference proteome</keyword>
<dbReference type="AlphaFoldDB" id="A0A196S8E9"/>
<dbReference type="PANTHER" id="PTHR13887:SF41">
    <property type="entry name" value="THIOREDOXIN SUPERFAMILY PROTEIN"/>
    <property type="match status" value="1"/>
</dbReference>
<dbReference type="Proteomes" id="UP000078348">
    <property type="component" value="Unassembled WGS sequence"/>
</dbReference>